<comment type="caution">
    <text evidence="2">The sequence shown here is derived from an EMBL/GenBank/DDBJ whole genome shotgun (WGS) entry which is preliminary data.</text>
</comment>
<feature type="transmembrane region" description="Helical" evidence="1">
    <location>
        <begin position="270"/>
        <end position="293"/>
    </location>
</feature>
<keyword evidence="3" id="KW-1185">Reference proteome</keyword>
<organism evidence="2 3">
    <name type="scientific">Neptunitalea chrysea</name>
    <dbReference type="NCBI Taxonomy" id="1647581"/>
    <lineage>
        <taxon>Bacteria</taxon>
        <taxon>Pseudomonadati</taxon>
        <taxon>Bacteroidota</taxon>
        <taxon>Flavobacteriia</taxon>
        <taxon>Flavobacteriales</taxon>
        <taxon>Flavobacteriaceae</taxon>
        <taxon>Neptunitalea</taxon>
    </lineage>
</organism>
<dbReference type="Proteomes" id="UP001143545">
    <property type="component" value="Unassembled WGS sequence"/>
</dbReference>
<feature type="transmembrane region" description="Helical" evidence="1">
    <location>
        <begin position="12"/>
        <end position="31"/>
    </location>
</feature>
<keyword evidence="1" id="KW-1133">Transmembrane helix</keyword>
<dbReference type="AlphaFoldDB" id="A0A9W6EUQ9"/>
<keyword evidence="1" id="KW-0472">Membrane</keyword>
<protein>
    <submittedName>
        <fullName evidence="2">Uncharacterized protein</fullName>
    </submittedName>
</protein>
<keyword evidence="1" id="KW-0812">Transmembrane</keyword>
<feature type="transmembrane region" description="Helical" evidence="1">
    <location>
        <begin position="329"/>
        <end position="347"/>
    </location>
</feature>
<gene>
    <name evidence="2" type="ORF">NBRC110019_19340</name>
</gene>
<dbReference type="RefSeq" id="WP_281754457.1">
    <property type="nucleotide sequence ID" value="NZ_BRVP01000012.1"/>
</dbReference>
<feature type="transmembrane region" description="Helical" evidence="1">
    <location>
        <begin position="305"/>
        <end position="323"/>
    </location>
</feature>
<feature type="transmembrane region" description="Helical" evidence="1">
    <location>
        <begin position="149"/>
        <end position="178"/>
    </location>
</feature>
<sequence length="355" mass="41385">MEKILIKRNVFTFILIGTIGLLISCTTTLYLPERFFLDTNVLIYDRYNEIGYIGSYPLTILFYNITGLKYIHFSIIGFMQYSIVLYILFKIGISKNFHKVSLKNALIYLLFIITAIYLSMPAKDFLNFVYVSLIIFVFKEYGTDVKKALAIGFTLLLIFAVFYRIYYLFIIVLSIGMFALSKLNLRNKRLTTIFISLMGMVFISLSYGVVKGKYISEETRYRINISRLGEDNANSMILSPMAPDTWYGELVSIFHGFFSVNLPVNGLKHLLSPHIVAFVIWQLLFFVVLFIRFGHCFKKGRKNNPELWLFLMLFSFFVVQGVFEPDLGSAIRHKAGIFPLIYYLFYYEDLRKKLR</sequence>
<feature type="transmembrane region" description="Helical" evidence="1">
    <location>
        <begin position="101"/>
        <end position="119"/>
    </location>
</feature>
<accession>A0A9W6EUQ9</accession>
<feature type="transmembrane region" description="Helical" evidence="1">
    <location>
        <begin position="190"/>
        <end position="210"/>
    </location>
</feature>
<name>A0A9W6EUQ9_9FLAO</name>
<feature type="transmembrane region" description="Helical" evidence="1">
    <location>
        <begin position="70"/>
        <end position="89"/>
    </location>
</feature>
<evidence type="ECO:0000256" key="1">
    <source>
        <dbReference type="SAM" id="Phobius"/>
    </source>
</evidence>
<reference evidence="2" key="1">
    <citation type="submission" date="2022-07" db="EMBL/GenBank/DDBJ databases">
        <title>Taxonomy of Novel Oxalotrophic and Methylotrophic Bacteria.</title>
        <authorList>
            <person name="Sahin N."/>
            <person name="Tani A."/>
        </authorList>
    </citation>
    <scope>NUCLEOTIDE SEQUENCE</scope>
    <source>
        <strain evidence="2">AM327</strain>
    </source>
</reference>
<dbReference type="PROSITE" id="PS51257">
    <property type="entry name" value="PROKAR_LIPOPROTEIN"/>
    <property type="match status" value="1"/>
</dbReference>
<proteinExistence type="predicted"/>
<evidence type="ECO:0000313" key="3">
    <source>
        <dbReference type="Proteomes" id="UP001143545"/>
    </source>
</evidence>
<dbReference type="EMBL" id="BRVP01000012">
    <property type="protein sequence ID" value="GLB52894.1"/>
    <property type="molecule type" value="Genomic_DNA"/>
</dbReference>
<evidence type="ECO:0000313" key="2">
    <source>
        <dbReference type="EMBL" id="GLB52894.1"/>
    </source>
</evidence>